<comment type="subcellular location">
    <subcellularLocation>
        <location evidence="1">Membrane</location>
        <topology evidence="1">Multi-pass membrane protein</topology>
    </subcellularLocation>
</comment>
<feature type="transmembrane region" description="Helical" evidence="6">
    <location>
        <begin position="229"/>
        <end position="251"/>
    </location>
</feature>
<dbReference type="CDD" id="cd00637">
    <property type="entry name" value="7tm_classA_rhodopsin-like"/>
    <property type="match status" value="1"/>
</dbReference>
<organism evidence="7 8">
    <name type="scientific">Gigaspora margarita</name>
    <dbReference type="NCBI Taxonomy" id="4874"/>
    <lineage>
        <taxon>Eukaryota</taxon>
        <taxon>Fungi</taxon>
        <taxon>Fungi incertae sedis</taxon>
        <taxon>Mucoromycota</taxon>
        <taxon>Glomeromycotina</taxon>
        <taxon>Glomeromycetes</taxon>
        <taxon>Diversisporales</taxon>
        <taxon>Gigasporaceae</taxon>
        <taxon>Gigaspora</taxon>
    </lineage>
</organism>
<evidence type="ECO:0000256" key="1">
    <source>
        <dbReference type="ARBA" id="ARBA00004141"/>
    </source>
</evidence>
<protein>
    <submittedName>
        <fullName evidence="7">Putative g-protein coupled receptor 21</fullName>
    </submittedName>
</protein>
<keyword evidence="2 6" id="KW-0812">Transmembrane</keyword>
<dbReference type="GO" id="GO:0007189">
    <property type="term" value="P:adenylate cyclase-activating G protein-coupled receptor signaling pathway"/>
    <property type="evidence" value="ECO:0007669"/>
    <property type="project" value="TreeGrafter"/>
</dbReference>
<dbReference type="GO" id="GO:0005886">
    <property type="term" value="C:plasma membrane"/>
    <property type="evidence" value="ECO:0007669"/>
    <property type="project" value="TreeGrafter"/>
</dbReference>
<evidence type="ECO:0000256" key="6">
    <source>
        <dbReference type="SAM" id="Phobius"/>
    </source>
</evidence>
<feature type="transmembrane region" description="Helical" evidence="6">
    <location>
        <begin position="177"/>
        <end position="199"/>
    </location>
</feature>
<sequence>MSSESYNTSDKTNLRDLAGFYIIIPASLTASVPNCICLIYLLTRTITRWWTTKRSLPMAHRVPFYIAITEFNLFCINFINTIYSAVHGHTIQGKACAIVGGITFFFVAVNMALVGLLSLTTYLRICRKYIIDMGIYDYKLHLIILLISLTLTLIGVNDYGPNKFWCYSAPTDPITPYITIALIFFILLVTSYCYIRTLLEVNIQQKKIRRLGSDPANFNRVDLIVVKKIVGYILIFLIEWTPSTIYFIAQILEYDNIWIYTIAVVAIQFGGVGNAILYTVHENWTNKYDSSLNNSNSRKNNSESNYSSSNLNNTSRTSRNDQETYPQIKVHNSITFEKTDLL</sequence>
<dbReference type="Gene3D" id="1.20.1070.10">
    <property type="entry name" value="Rhodopsin 7-helix transmembrane proteins"/>
    <property type="match status" value="1"/>
</dbReference>
<dbReference type="SUPFAM" id="SSF81321">
    <property type="entry name" value="Family A G protein-coupled receptor-like"/>
    <property type="match status" value="1"/>
</dbReference>
<keyword evidence="3 6" id="KW-1133">Transmembrane helix</keyword>
<dbReference type="PANTHER" id="PTHR23112:SF0">
    <property type="entry name" value="TRANSMEMBRANE PROTEIN 116"/>
    <property type="match status" value="1"/>
</dbReference>
<dbReference type="AlphaFoldDB" id="A0A8H3XIH5"/>
<feature type="transmembrane region" description="Helical" evidence="6">
    <location>
        <begin position="64"/>
        <end position="86"/>
    </location>
</feature>
<dbReference type="PANTHER" id="PTHR23112">
    <property type="entry name" value="G PROTEIN-COUPLED RECEPTOR 157-RELATED"/>
    <property type="match status" value="1"/>
</dbReference>
<keyword evidence="8" id="KW-1185">Reference proteome</keyword>
<evidence type="ECO:0000256" key="5">
    <source>
        <dbReference type="SAM" id="MobiDB-lite"/>
    </source>
</evidence>
<evidence type="ECO:0000256" key="4">
    <source>
        <dbReference type="ARBA" id="ARBA00023136"/>
    </source>
</evidence>
<name>A0A8H3XIH5_GIGMA</name>
<reference evidence="7 8" key="1">
    <citation type="journal article" date="2019" name="Environ. Microbiol.">
        <title>At the nexus of three kingdoms: the genome of the mycorrhizal fungus Gigaspora margarita provides insights into plant, endobacterial and fungal interactions.</title>
        <authorList>
            <person name="Venice F."/>
            <person name="Ghignone S."/>
            <person name="Salvioli di Fossalunga A."/>
            <person name="Amselem J."/>
            <person name="Novero M."/>
            <person name="Xianan X."/>
            <person name="Sedzielewska Toro K."/>
            <person name="Morin E."/>
            <person name="Lipzen A."/>
            <person name="Grigoriev I.V."/>
            <person name="Henrissat B."/>
            <person name="Martin F.M."/>
            <person name="Bonfante P."/>
        </authorList>
    </citation>
    <scope>NUCLEOTIDE SEQUENCE [LARGE SCALE GENOMIC DNA]</scope>
    <source>
        <strain evidence="7 8">BEG34</strain>
    </source>
</reference>
<keyword evidence="7" id="KW-0675">Receptor</keyword>
<comment type="caution">
    <text evidence="7">The sequence shown here is derived from an EMBL/GenBank/DDBJ whole genome shotgun (WGS) entry which is preliminary data.</text>
</comment>
<dbReference type="GO" id="GO:0004930">
    <property type="term" value="F:G protein-coupled receptor activity"/>
    <property type="evidence" value="ECO:0007669"/>
    <property type="project" value="TreeGrafter"/>
</dbReference>
<evidence type="ECO:0000256" key="3">
    <source>
        <dbReference type="ARBA" id="ARBA00022989"/>
    </source>
</evidence>
<accession>A0A8H3XIH5</accession>
<evidence type="ECO:0000313" key="7">
    <source>
        <dbReference type="EMBL" id="KAF0461168.1"/>
    </source>
</evidence>
<dbReference type="OrthoDB" id="5586600at2759"/>
<evidence type="ECO:0000256" key="2">
    <source>
        <dbReference type="ARBA" id="ARBA00022692"/>
    </source>
</evidence>
<proteinExistence type="predicted"/>
<keyword evidence="4 6" id="KW-0472">Membrane</keyword>
<feature type="compositionally biased region" description="Low complexity" evidence="5">
    <location>
        <begin position="291"/>
        <end position="317"/>
    </location>
</feature>
<feature type="transmembrane region" description="Helical" evidence="6">
    <location>
        <begin position="140"/>
        <end position="157"/>
    </location>
</feature>
<feature type="transmembrane region" description="Helical" evidence="6">
    <location>
        <begin position="98"/>
        <end position="119"/>
    </location>
</feature>
<dbReference type="EMBL" id="WTPW01001031">
    <property type="protein sequence ID" value="KAF0461168.1"/>
    <property type="molecule type" value="Genomic_DNA"/>
</dbReference>
<dbReference type="Proteomes" id="UP000439903">
    <property type="component" value="Unassembled WGS sequence"/>
</dbReference>
<feature type="region of interest" description="Disordered" evidence="5">
    <location>
        <begin position="291"/>
        <end position="324"/>
    </location>
</feature>
<evidence type="ECO:0000313" key="8">
    <source>
        <dbReference type="Proteomes" id="UP000439903"/>
    </source>
</evidence>
<gene>
    <name evidence="7" type="ORF">F8M41_000480</name>
</gene>
<feature type="transmembrane region" description="Helical" evidence="6">
    <location>
        <begin position="20"/>
        <end position="43"/>
    </location>
</feature>
<feature type="transmembrane region" description="Helical" evidence="6">
    <location>
        <begin position="257"/>
        <end position="280"/>
    </location>
</feature>